<comment type="subcellular location">
    <subcellularLocation>
        <location evidence="1">Nucleus</location>
    </subcellularLocation>
</comment>
<organism evidence="8 9">
    <name type="scientific">Babesia ovata</name>
    <dbReference type="NCBI Taxonomy" id="189622"/>
    <lineage>
        <taxon>Eukaryota</taxon>
        <taxon>Sar</taxon>
        <taxon>Alveolata</taxon>
        <taxon>Apicomplexa</taxon>
        <taxon>Aconoidasida</taxon>
        <taxon>Piroplasmida</taxon>
        <taxon>Babesiidae</taxon>
        <taxon>Babesia</taxon>
    </lineage>
</organism>
<evidence type="ECO:0000256" key="1">
    <source>
        <dbReference type="ARBA" id="ARBA00004123"/>
    </source>
</evidence>
<evidence type="ECO:0000256" key="5">
    <source>
        <dbReference type="ARBA" id="ARBA00023242"/>
    </source>
</evidence>
<dbReference type="Pfam" id="PF04189">
    <property type="entry name" value="Gcd10p"/>
    <property type="match status" value="1"/>
</dbReference>
<evidence type="ECO:0000313" key="8">
    <source>
        <dbReference type="EMBL" id="GBE60401.1"/>
    </source>
</evidence>
<dbReference type="GO" id="GO:0005634">
    <property type="term" value="C:nucleus"/>
    <property type="evidence" value="ECO:0007669"/>
    <property type="project" value="UniProtKB-SubCell"/>
</dbReference>
<evidence type="ECO:0000256" key="3">
    <source>
        <dbReference type="ARBA" id="ARBA00021704"/>
    </source>
</evidence>
<dbReference type="Gene3D" id="3.10.330.20">
    <property type="match status" value="1"/>
</dbReference>
<accession>A0A2H6KBN6</accession>
<dbReference type="PANTHER" id="PTHR12945:SF0">
    <property type="entry name" value="TRNA (ADENINE(58)-N(1))-METHYLTRANSFERASE NON-CATALYTIC SUBUNIT TRM6"/>
    <property type="match status" value="1"/>
</dbReference>
<feature type="region of interest" description="Disordered" evidence="7">
    <location>
        <begin position="283"/>
        <end position="345"/>
    </location>
</feature>
<dbReference type="Proteomes" id="UP000236319">
    <property type="component" value="Unassembled WGS sequence"/>
</dbReference>
<dbReference type="VEuPathDB" id="PiroplasmaDB:BOVATA_018940"/>
<evidence type="ECO:0000256" key="2">
    <source>
        <dbReference type="ARBA" id="ARBA00008320"/>
    </source>
</evidence>
<dbReference type="GO" id="GO:0030488">
    <property type="term" value="P:tRNA methylation"/>
    <property type="evidence" value="ECO:0007669"/>
    <property type="project" value="InterPro"/>
</dbReference>
<evidence type="ECO:0000256" key="4">
    <source>
        <dbReference type="ARBA" id="ARBA00022694"/>
    </source>
</evidence>
<dbReference type="GO" id="GO:0031515">
    <property type="term" value="C:tRNA (m1A) methyltransferase complex"/>
    <property type="evidence" value="ECO:0007669"/>
    <property type="project" value="InterPro"/>
</dbReference>
<protein>
    <recommendedName>
        <fullName evidence="3">tRNA (adenine(58)-N(1))-methyltransferase non-catalytic subunit TRM6</fullName>
    </recommendedName>
    <alternativeName>
        <fullName evidence="6">tRNA(m1A58)-methyltransferase subunit TRM6</fullName>
    </alternativeName>
</protein>
<reference evidence="8 9" key="1">
    <citation type="journal article" date="2017" name="BMC Genomics">
        <title>Whole-genome assembly of Babesia ovata and comparative genomics between closely related pathogens.</title>
        <authorList>
            <person name="Yamagishi J."/>
            <person name="Asada M."/>
            <person name="Hakimi H."/>
            <person name="Tanaka T.Q."/>
            <person name="Sugimoto C."/>
            <person name="Kawazu S."/>
        </authorList>
    </citation>
    <scope>NUCLEOTIDE SEQUENCE [LARGE SCALE GENOMIC DNA]</scope>
    <source>
        <strain evidence="8 9">Miyake</strain>
    </source>
</reference>
<dbReference type="RefSeq" id="XP_028866644.1">
    <property type="nucleotide sequence ID" value="XM_029010811.1"/>
</dbReference>
<evidence type="ECO:0000256" key="6">
    <source>
        <dbReference type="ARBA" id="ARBA00032319"/>
    </source>
</evidence>
<gene>
    <name evidence="8" type="ORF">BOVATA_018940</name>
</gene>
<keyword evidence="9" id="KW-1185">Reference proteome</keyword>
<evidence type="ECO:0000256" key="7">
    <source>
        <dbReference type="SAM" id="MobiDB-lite"/>
    </source>
</evidence>
<dbReference type="PANTHER" id="PTHR12945">
    <property type="entry name" value="TRANSLATION INITIATION FACTOR EIF3-RELATED"/>
    <property type="match status" value="1"/>
</dbReference>
<dbReference type="OrthoDB" id="10254665at2759"/>
<comment type="similarity">
    <text evidence="2">Belongs to the TRM6/GCD10 family.</text>
</comment>
<sequence>MKFDFCHDLSKPLAANDTVILMIHNKGGFTAKIEPGKTIKICKDTFLLDMLIGCSYGDIFTKEAGSWIKIRRNDPQYMQYRHRVREDYNEDQSESVTNNRDINDDNTAQKLTYDQIQQLKKGRQIGPSLSSPPDKTSHEVIETIVDNSETFAKKNRMAQEKYIQRKEARHTKLFYIRPCDLYNVCDCYFNSFPHKIGFLNFANLGMMLYLADIRYGHKVMVLDHALGLITGAISQRLAGSGKIYRLVSKGVSDKIVHELGIKYFDNIFSIDVDRYIDSDGPVGQDTAVGDVHNSSADTNMDAPANTPMTNKTERTNSPNVQKVSDNSASTPKNEGGEAVSCDAEDGSQLEGLGKRTCAEEDNSDGNTQGMYISHHCQHVSDLKKKKVTLPGIYPLHNPSRDEISGCQVVIGNIAFNKCDKLNRVVAEYTRKLKAAADMYLEMGGRLVVFGQQYQPMAELQASLTLSDEYVNVKFDEMFIRQYQVRIHSQALTFTSDAAPEDAASNDAGRAPMLRVHRLRNQELEGRPPLNGHAANRKC</sequence>
<evidence type="ECO:0000313" key="9">
    <source>
        <dbReference type="Proteomes" id="UP000236319"/>
    </source>
</evidence>
<dbReference type="AlphaFoldDB" id="A0A2H6KBN6"/>
<dbReference type="InterPro" id="IPR017423">
    <property type="entry name" value="TRM6"/>
</dbReference>
<keyword evidence="5" id="KW-0539">Nucleus</keyword>
<keyword evidence="8" id="KW-0396">Initiation factor</keyword>
<dbReference type="GeneID" id="39874171"/>
<keyword evidence="4" id="KW-0819">tRNA processing</keyword>
<dbReference type="EMBL" id="BDSA01000002">
    <property type="protein sequence ID" value="GBE60401.1"/>
    <property type="molecule type" value="Genomic_DNA"/>
</dbReference>
<name>A0A2H6KBN6_9APIC</name>
<comment type="caution">
    <text evidence="8">The sequence shown here is derived from an EMBL/GenBank/DDBJ whole genome shotgun (WGS) entry which is preliminary data.</text>
</comment>
<feature type="compositionally biased region" description="Polar residues" evidence="7">
    <location>
        <begin position="306"/>
        <end position="332"/>
    </location>
</feature>
<keyword evidence="8" id="KW-0648">Protein biosynthesis</keyword>
<proteinExistence type="inferred from homology"/>
<dbReference type="GO" id="GO:0003743">
    <property type="term" value="F:translation initiation factor activity"/>
    <property type="evidence" value="ECO:0007669"/>
    <property type="project" value="UniProtKB-KW"/>
</dbReference>